<dbReference type="Pfam" id="PF20398">
    <property type="entry name" value="DUF6691"/>
    <property type="match status" value="1"/>
</dbReference>
<keyword evidence="1" id="KW-1133">Transmembrane helix</keyword>
<protein>
    <submittedName>
        <fullName evidence="2">YeeE/YedE family protein</fullName>
    </submittedName>
</protein>
<evidence type="ECO:0000313" key="2">
    <source>
        <dbReference type="EMBL" id="XAE43990.1"/>
    </source>
</evidence>
<feature type="transmembrane region" description="Helical" evidence="1">
    <location>
        <begin position="89"/>
        <end position="110"/>
    </location>
</feature>
<accession>A0ABZ3D8P5</accession>
<dbReference type="Proteomes" id="UP001449795">
    <property type="component" value="Chromosome"/>
</dbReference>
<sequence>MNNRAARVALALICGAVFGFGLSLSGMMNPIRVRGFLDIFGAWDPSLAFVMAGAVGVATVGVRIMRHLSRPVLDTEFHLPAARRIDGRLIGGTALFGIGWGMAGFCPGPALASLPLGLPAVAAFVVTMALGMTVHDRLVVRSK</sequence>
<dbReference type="InterPro" id="IPR046513">
    <property type="entry name" value="DUF6691"/>
</dbReference>
<proteinExistence type="predicted"/>
<reference evidence="2 3" key="1">
    <citation type="submission" date="2024-04" db="EMBL/GenBank/DDBJ databases">
        <title>Complete genome sequence of Nguyenibacter vanlangesis HBCM-1154, a strain capable of nitrogen fixation, IAA production, and phosphorus solubilization isolated from sugarcane soil.</title>
        <authorList>
            <person name="MY HANH P."/>
        </authorList>
    </citation>
    <scope>NUCLEOTIDE SEQUENCE [LARGE SCALE GENOMIC DNA]</scope>
    <source>
        <strain evidence="2 3">HBCM 1154</strain>
    </source>
</reference>
<organism evidence="2 3">
    <name type="scientific">Nguyenibacter vanlangensis</name>
    <dbReference type="NCBI Taxonomy" id="1216886"/>
    <lineage>
        <taxon>Bacteria</taxon>
        <taxon>Pseudomonadati</taxon>
        <taxon>Pseudomonadota</taxon>
        <taxon>Alphaproteobacteria</taxon>
        <taxon>Acetobacterales</taxon>
        <taxon>Acetobacteraceae</taxon>
        <taxon>Nguyenibacter</taxon>
    </lineage>
</organism>
<name>A0ABZ3D8P5_9PROT</name>
<feature type="transmembrane region" description="Helical" evidence="1">
    <location>
        <begin position="47"/>
        <end position="68"/>
    </location>
</feature>
<evidence type="ECO:0000256" key="1">
    <source>
        <dbReference type="SAM" id="Phobius"/>
    </source>
</evidence>
<dbReference type="EMBL" id="CP152276">
    <property type="protein sequence ID" value="XAE43990.1"/>
    <property type="molecule type" value="Genomic_DNA"/>
</dbReference>
<keyword evidence="1" id="KW-0472">Membrane</keyword>
<keyword evidence="3" id="KW-1185">Reference proteome</keyword>
<keyword evidence="1" id="KW-0812">Transmembrane</keyword>
<gene>
    <name evidence="2" type="ORF">AAC691_06035</name>
</gene>
<evidence type="ECO:0000313" key="3">
    <source>
        <dbReference type="Proteomes" id="UP001449795"/>
    </source>
</evidence>
<feature type="transmembrane region" description="Helical" evidence="1">
    <location>
        <begin position="116"/>
        <end position="134"/>
    </location>
</feature>